<evidence type="ECO:0000313" key="3">
    <source>
        <dbReference type="Proteomes" id="UP000238479"/>
    </source>
</evidence>
<evidence type="ECO:0000256" key="1">
    <source>
        <dbReference type="SAM" id="Phobius"/>
    </source>
</evidence>
<feature type="transmembrane region" description="Helical" evidence="1">
    <location>
        <begin position="32"/>
        <end position="59"/>
    </location>
</feature>
<keyword evidence="1" id="KW-0812">Transmembrane</keyword>
<name>A0A2P6SA98_ROSCH</name>
<dbReference type="Gramene" id="PRQ55618">
    <property type="protein sequence ID" value="PRQ55618"/>
    <property type="gene ID" value="RchiOBHm_Chr1g0326561"/>
</dbReference>
<sequence length="67" mass="7333">MKMWWLLGILGFLSFNFGLLRCNLAKLIMGFILFMLGLSASIAGPMCLLLLGPMCLLLLGSVVPLVF</sequence>
<keyword evidence="1" id="KW-0472">Membrane</keyword>
<gene>
    <name evidence="2" type="ORF">RchiOBHm_Chr1g0326561</name>
</gene>
<organism evidence="2 3">
    <name type="scientific">Rosa chinensis</name>
    <name type="common">China rose</name>
    <dbReference type="NCBI Taxonomy" id="74649"/>
    <lineage>
        <taxon>Eukaryota</taxon>
        <taxon>Viridiplantae</taxon>
        <taxon>Streptophyta</taxon>
        <taxon>Embryophyta</taxon>
        <taxon>Tracheophyta</taxon>
        <taxon>Spermatophyta</taxon>
        <taxon>Magnoliopsida</taxon>
        <taxon>eudicotyledons</taxon>
        <taxon>Gunneridae</taxon>
        <taxon>Pentapetalae</taxon>
        <taxon>rosids</taxon>
        <taxon>fabids</taxon>
        <taxon>Rosales</taxon>
        <taxon>Rosaceae</taxon>
        <taxon>Rosoideae</taxon>
        <taxon>Rosoideae incertae sedis</taxon>
        <taxon>Rosa</taxon>
    </lineage>
</organism>
<comment type="caution">
    <text evidence="2">The sequence shown here is derived from an EMBL/GenBank/DDBJ whole genome shotgun (WGS) entry which is preliminary data.</text>
</comment>
<dbReference type="EMBL" id="PDCK01000039">
    <property type="protein sequence ID" value="PRQ55618.1"/>
    <property type="molecule type" value="Genomic_DNA"/>
</dbReference>
<accession>A0A2P6SA98</accession>
<keyword evidence="1" id="KW-1133">Transmembrane helix</keyword>
<dbReference type="Proteomes" id="UP000238479">
    <property type="component" value="Chromosome 1"/>
</dbReference>
<evidence type="ECO:0008006" key="4">
    <source>
        <dbReference type="Google" id="ProtNLM"/>
    </source>
</evidence>
<dbReference type="AlphaFoldDB" id="A0A2P6SA98"/>
<evidence type="ECO:0000313" key="2">
    <source>
        <dbReference type="EMBL" id="PRQ55618.1"/>
    </source>
</evidence>
<proteinExistence type="predicted"/>
<protein>
    <recommendedName>
        <fullName evidence="4">Transmembrane protein</fullName>
    </recommendedName>
</protein>
<keyword evidence="3" id="KW-1185">Reference proteome</keyword>
<reference evidence="2 3" key="1">
    <citation type="journal article" date="2018" name="Nat. Genet.">
        <title>The Rosa genome provides new insights in the design of modern roses.</title>
        <authorList>
            <person name="Bendahmane M."/>
        </authorList>
    </citation>
    <scope>NUCLEOTIDE SEQUENCE [LARGE SCALE GENOMIC DNA]</scope>
    <source>
        <strain evidence="3">cv. Old Blush</strain>
    </source>
</reference>